<dbReference type="EMBL" id="BOON01000082">
    <property type="protein sequence ID" value="GII26497.1"/>
    <property type="molecule type" value="Genomic_DNA"/>
</dbReference>
<evidence type="ECO:0000313" key="2">
    <source>
        <dbReference type="Proteomes" id="UP000599074"/>
    </source>
</evidence>
<dbReference type="AlphaFoldDB" id="A0A8J3X3E6"/>
<sequence length="54" mass="6075">MTGLDWRRHTIGLLRPCLLCHRPALMRDEHGQPCHKVCAEQAADRTRPARGTAA</sequence>
<evidence type="ECO:0000313" key="1">
    <source>
        <dbReference type="EMBL" id="GII26497.1"/>
    </source>
</evidence>
<comment type="caution">
    <text evidence="1">The sequence shown here is derived from an EMBL/GenBank/DDBJ whole genome shotgun (WGS) entry which is preliminary data.</text>
</comment>
<organism evidence="1 2">
    <name type="scientific">Planosporangium mesophilum</name>
    <dbReference type="NCBI Taxonomy" id="689768"/>
    <lineage>
        <taxon>Bacteria</taxon>
        <taxon>Bacillati</taxon>
        <taxon>Actinomycetota</taxon>
        <taxon>Actinomycetes</taxon>
        <taxon>Micromonosporales</taxon>
        <taxon>Micromonosporaceae</taxon>
        <taxon>Planosporangium</taxon>
    </lineage>
</organism>
<accession>A0A8J3X3E6</accession>
<keyword evidence="2" id="KW-1185">Reference proteome</keyword>
<dbReference type="RefSeq" id="WP_168118262.1">
    <property type="nucleotide sequence ID" value="NZ_BOON01000082.1"/>
</dbReference>
<gene>
    <name evidence="1" type="ORF">Pme01_60940</name>
</gene>
<protein>
    <submittedName>
        <fullName evidence="1">Uncharacterized protein</fullName>
    </submittedName>
</protein>
<dbReference type="Proteomes" id="UP000599074">
    <property type="component" value="Unassembled WGS sequence"/>
</dbReference>
<reference evidence="1" key="1">
    <citation type="submission" date="2021-01" db="EMBL/GenBank/DDBJ databases">
        <title>Whole genome shotgun sequence of Planosporangium mesophilum NBRC 109066.</title>
        <authorList>
            <person name="Komaki H."/>
            <person name="Tamura T."/>
        </authorList>
    </citation>
    <scope>NUCLEOTIDE SEQUENCE</scope>
    <source>
        <strain evidence="1">NBRC 109066</strain>
    </source>
</reference>
<proteinExistence type="predicted"/>
<name>A0A8J3X3E6_9ACTN</name>